<dbReference type="SUPFAM" id="SSF55856">
    <property type="entry name" value="Cytochrome b5-like heme/steroid binding domain"/>
    <property type="match status" value="1"/>
</dbReference>
<dbReference type="SMART" id="SM01117">
    <property type="entry name" value="Cyt-b5"/>
    <property type="match status" value="1"/>
</dbReference>
<dbReference type="InterPro" id="IPR001199">
    <property type="entry name" value="Cyt_B5-like_heme/steroid-bd"/>
</dbReference>
<name>A0A8J4DNK7_9ACTN</name>
<sequence length="462" mass="51369">MERSQGVTDPCSTLVTDHVEFDRRPLLDLLIRYSGLTRHTPRDRIAAAVADEVADLAARGLPTDALAERVNWLLSGTPPAQLNDLDPIRDCDRIHHALGSAFRVEARVAELLAILRIAQSSAVSLFFRSTREAEDRPVQRFHDTYTLFANYFEWGADSSRGRAVVARLNEIHGRYLIPQEGMKYVLLDSAFTWLEAIERIGHRPLLEVERLGYFHAYVRLGRDMNIADLTDDYAAMYRWFLDASTANDGFHPLKRDTFETIASNSLGDAGFPGLREAVLAAARVGMHPVFRRALGYPEPTPRERERVRGVFYTLGTLNELLPAGAFVRSLQNNPAHPGGPPEPSRLGVSDRSPHLPVLDRARPNGGHPHGLLPLHAPADAPRVELPELKWDEIAKHDGTESLWVVISGEVFDVTAWARHHPGGRDVLLRHAGRDATAAFAAAGHSAMVETFRLNYRVGRAVS</sequence>
<evidence type="ECO:0000256" key="5">
    <source>
        <dbReference type="SAM" id="MobiDB-lite"/>
    </source>
</evidence>
<organism evidence="7 8">
    <name type="scientific">Virgisporangium aliadipatigenens</name>
    <dbReference type="NCBI Taxonomy" id="741659"/>
    <lineage>
        <taxon>Bacteria</taxon>
        <taxon>Bacillati</taxon>
        <taxon>Actinomycetota</taxon>
        <taxon>Actinomycetes</taxon>
        <taxon>Micromonosporales</taxon>
        <taxon>Micromonosporaceae</taxon>
        <taxon>Virgisporangium</taxon>
    </lineage>
</organism>
<evidence type="ECO:0000259" key="6">
    <source>
        <dbReference type="PROSITE" id="PS50255"/>
    </source>
</evidence>
<keyword evidence="2" id="KW-0479">Metal-binding</keyword>
<dbReference type="InterPro" id="IPR036400">
    <property type="entry name" value="Cyt_B5-like_heme/steroid_sf"/>
</dbReference>
<dbReference type="GO" id="GO:0016020">
    <property type="term" value="C:membrane"/>
    <property type="evidence" value="ECO:0007669"/>
    <property type="project" value="TreeGrafter"/>
</dbReference>
<feature type="domain" description="Cytochrome b5 heme-binding" evidence="6">
    <location>
        <begin position="385"/>
        <end position="461"/>
    </location>
</feature>
<evidence type="ECO:0000313" key="7">
    <source>
        <dbReference type="EMBL" id="GIJ43678.1"/>
    </source>
</evidence>
<feature type="region of interest" description="Disordered" evidence="5">
    <location>
        <begin position="329"/>
        <end position="353"/>
    </location>
</feature>
<comment type="similarity">
    <text evidence="4">Belongs to the cytochrome b5 family.</text>
</comment>
<dbReference type="Pfam" id="PF00173">
    <property type="entry name" value="Cyt-b5"/>
    <property type="match status" value="1"/>
</dbReference>
<gene>
    <name evidence="7" type="ORF">Val02_05640</name>
</gene>
<dbReference type="PANTHER" id="PTHR19359">
    <property type="entry name" value="CYTOCHROME B5"/>
    <property type="match status" value="1"/>
</dbReference>
<evidence type="ECO:0000256" key="1">
    <source>
        <dbReference type="ARBA" id="ARBA00022617"/>
    </source>
</evidence>
<evidence type="ECO:0000256" key="2">
    <source>
        <dbReference type="ARBA" id="ARBA00022723"/>
    </source>
</evidence>
<dbReference type="Proteomes" id="UP000619260">
    <property type="component" value="Unassembled WGS sequence"/>
</dbReference>
<dbReference type="GO" id="GO:0020037">
    <property type="term" value="F:heme binding"/>
    <property type="evidence" value="ECO:0007669"/>
    <property type="project" value="TreeGrafter"/>
</dbReference>
<dbReference type="InterPro" id="IPR050668">
    <property type="entry name" value="Cytochrome_b5"/>
</dbReference>
<keyword evidence="1" id="KW-0349">Heme</keyword>
<keyword evidence="3" id="KW-0408">Iron</keyword>
<dbReference type="PANTHER" id="PTHR19359:SF14">
    <property type="entry name" value="CYTOCHROME B5 A"/>
    <property type="match status" value="1"/>
</dbReference>
<proteinExistence type="inferred from homology"/>
<evidence type="ECO:0000313" key="8">
    <source>
        <dbReference type="Proteomes" id="UP000619260"/>
    </source>
</evidence>
<protein>
    <recommendedName>
        <fullName evidence="6">Cytochrome b5 heme-binding domain-containing protein</fullName>
    </recommendedName>
</protein>
<comment type="caution">
    <text evidence="7">The sequence shown here is derived from an EMBL/GenBank/DDBJ whole genome shotgun (WGS) entry which is preliminary data.</text>
</comment>
<evidence type="ECO:0000256" key="4">
    <source>
        <dbReference type="ARBA" id="ARBA00038168"/>
    </source>
</evidence>
<dbReference type="PROSITE" id="PS50255">
    <property type="entry name" value="CYTOCHROME_B5_2"/>
    <property type="match status" value="1"/>
</dbReference>
<evidence type="ECO:0000256" key="3">
    <source>
        <dbReference type="ARBA" id="ARBA00023004"/>
    </source>
</evidence>
<dbReference type="Gene3D" id="3.10.120.10">
    <property type="entry name" value="Cytochrome b5-like heme/steroid binding domain"/>
    <property type="match status" value="1"/>
</dbReference>
<dbReference type="GO" id="GO:0046872">
    <property type="term" value="F:metal ion binding"/>
    <property type="evidence" value="ECO:0007669"/>
    <property type="project" value="UniProtKB-KW"/>
</dbReference>
<accession>A0A8J4DNK7</accession>
<dbReference type="EMBL" id="BOPF01000002">
    <property type="protein sequence ID" value="GIJ43678.1"/>
    <property type="molecule type" value="Genomic_DNA"/>
</dbReference>
<keyword evidence="8" id="KW-1185">Reference proteome</keyword>
<dbReference type="AlphaFoldDB" id="A0A8J4DNK7"/>
<reference evidence="7" key="1">
    <citation type="submission" date="2021-01" db="EMBL/GenBank/DDBJ databases">
        <title>Whole genome shotgun sequence of Virgisporangium aliadipatigenens NBRC 105644.</title>
        <authorList>
            <person name="Komaki H."/>
            <person name="Tamura T."/>
        </authorList>
    </citation>
    <scope>NUCLEOTIDE SEQUENCE</scope>
    <source>
        <strain evidence="7">NBRC 105644</strain>
    </source>
</reference>